<feature type="transmembrane region" description="Helical" evidence="1">
    <location>
        <begin position="325"/>
        <end position="344"/>
    </location>
</feature>
<evidence type="ECO:0000313" key="3">
    <source>
        <dbReference type="Proteomes" id="UP001162907"/>
    </source>
</evidence>
<evidence type="ECO:0000256" key="1">
    <source>
        <dbReference type="SAM" id="Phobius"/>
    </source>
</evidence>
<keyword evidence="1" id="KW-1133">Transmembrane helix</keyword>
<evidence type="ECO:0008006" key="4">
    <source>
        <dbReference type="Google" id="ProtNLM"/>
    </source>
</evidence>
<feature type="transmembrane region" description="Helical" evidence="1">
    <location>
        <begin position="145"/>
        <end position="161"/>
    </location>
</feature>
<dbReference type="RefSeq" id="WP_230737493.1">
    <property type="nucleotide sequence ID" value="NZ_CP075567.1"/>
</dbReference>
<keyword evidence="1" id="KW-0472">Membrane</keyword>
<accession>A0ABY3Q9F5</accession>
<dbReference type="EMBL" id="CP075567">
    <property type="protein sequence ID" value="UFQ02726.1"/>
    <property type="molecule type" value="Genomic_DNA"/>
</dbReference>
<gene>
    <name evidence="2" type="ORF">KJY40_13880</name>
</gene>
<organism evidence="2 3">
    <name type="scientific">Pseudomonas fitomaticsae</name>
    <dbReference type="NCBI Taxonomy" id="2837969"/>
    <lineage>
        <taxon>Bacteria</taxon>
        <taxon>Pseudomonadati</taxon>
        <taxon>Pseudomonadota</taxon>
        <taxon>Gammaproteobacteria</taxon>
        <taxon>Pseudomonadales</taxon>
        <taxon>Pseudomonadaceae</taxon>
        <taxon>Pseudomonas</taxon>
    </lineage>
</organism>
<evidence type="ECO:0000313" key="2">
    <source>
        <dbReference type="EMBL" id="UFQ02726.1"/>
    </source>
</evidence>
<feature type="transmembrane region" description="Helical" evidence="1">
    <location>
        <begin position="350"/>
        <end position="370"/>
    </location>
</feature>
<feature type="transmembrane region" description="Helical" evidence="1">
    <location>
        <begin position="192"/>
        <end position="211"/>
    </location>
</feature>
<keyword evidence="3" id="KW-1185">Reference proteome</keyword>
<feature type="transmembrane region" description="Helical" evidence="1">
    <location>
        <begin position="294"/>
        <end position="313"/>
    </location>
</feature>
<reference evidence="2 3" key="1">
    <citation type="journal article" date="2022" name="Int. J. Syst. Evol. Microbiol.">
        <title>Pseudomonas fitomaticsae sp. nov., isolated at Marimurtra Botanical Garden in Blanes, Catalonia, Spain.</title>
        <authorList>
            <person name="Atanasov K.E."/>
            <person name="Galbis D.M."/>
            <person name="Cornado D."/>
            <person name="Serpico A."/>
            <person name="Sanchez G."/>
            <person name="Bosch M."/>
            <person name="Ferrer A."/>
            <person name="Altabella T."/>
        </authorList>
    </citation>
    <scope>NUCLEOTIDE SEQUENCE [LARGE SCALE GENOMIC DNA]</scope>
    <source>
        <strain evidence="2 3">FIT81</strain>
    </source>
</reference>
<feature type="transmembrane region" description="Helical" evidence="1">
    <location>
        <begin position="99"/>
        <end position="117"/>
    </location>
</feature>
<proteinExistence type="predicted"/>
<protein>
    <recommendedName>
        <fullName evidence="4">Glycosyltransferase RgtA/B/C/D-like domain-containing protein</fullName>
    </recommendedName>
</protein>
<name>A0ABY3Q9F5_9PSED</name>
<feature type="transmembrane region" description="Helical" evidence="1">
    <location>
        <begin position="61"/>
        <end position="79"/>
    </location>
</feature>
<keyword evidence="1" id="KW-0812">Transmembrane</keyword>
<sequence length="380" mass="42799">MDFPSVGDAITYRVFGETCAAYFLNPDTAPYNCYNGIRPVGIMIFQALPFLFTSDPVKADYISLFLNILCLIVIIKSVVVIFRNLNDSMEGKQHKTEKLLETGLVILTALLCTAYIPVRSSDIQSLAFFVSSIAIVSNKNHGQHFGMLILAGVLAGISVLLKQNYVASIFFLVFFWVISDFRNLLENRFKRIFGFLLGSSVCLVQVAFVFHNSAEGTLWFYEPKYMETYAEGNAQPYVELIAFSKPVPGAYLTTLQERVSTLDFIAIRFYEGVSKFYWTMYANYAPTDDEPVNLFMSAARILFIKLMIFLSLAGCLATYCFKNKWLFIISVTALASGIMTASIMHTENRYYVMTKLLYALVAVAAVNLLMKKNGLNKNEQ</sequence>
<dbReference type="Proteomes" id="UP001162907">
    <property type="component" value="Chromosome"/>
</dbReference>